<evidence type="ECO:0000313" key="1">
    <source>
        <dbReference type="EMBL" id="MBD3701186.1"/>
    </source>
</evidence>
<dbReference type="EMBL" id="JACXTH010000002">
    <property type="protein sequence ID" value="MBD3704610.1"/>
    <property type="molecule type" value="Genomic_DNA"/>
</dbReference>
<sequence length="54" mass="6214">MCAGGSAHEMWQGVMRFIMQSNALKPFKKESKRIIRCRNQKENKNLVANYGQNA</sequence>
<accession>A0A927D994</accession>
<gene>
    <name evidence="9" type="ORF">IE978_27240</name>
    <name evidence="6" type="ORF">IE979_31335</name>
    <name evidence="10" type="ORF">IE980_15210</name>
    <name evidence="2" type="ORF">IE986_02235</name>
    <name evidence="4" type="ORF">IE987_17975</name>
    <name evidence="7" type="ORF">IE988_19475</name>
    <name evidence="3" type="ORF">IE990_19450</name>
    <name evidence="1" type="ORF">IE991_19315</name>
    <name evidence="8" type="ORF">IE992_02210</name>
    <name evidence="5" type="ORF">IE996_05355</name>
</gene>
<evidence type="ECO:0000313" key="4">
    <source>
        <dbReference type="EMBL" id="MBD3708319.1"/>
    </source>
</evidence>
<evidence type="ECO:0000313" key="9">
    <source>
        <dbReference type="EMBL" id="MBD3723041.1"/>
    </source>
</evidence>
<protein>
    <submittedName>
        <fullName evidence="2">Uncharacterized protein</fullName>
    </submittedName>
</protein>
<dbReference type="AlphaFoldDB" id="A0A927D994"/>
<evidence type="ECO:0000313" key="7">
    <source>
        <dbReference type="EMBL" id="MBD3720172.1"/>
    </source>
</evidence>
<reference evidence="2" key="1">
    <citation type="submission" date="2020-07" db="EMBL/GenBank/DDBJ databases">
        <title>Clinical and genomic characterization of carbapenemase-producing Enterobacterales causing secondary infections during the COVID-19 crisis at a New York City hospital.</title>
        <authorList>
            <person name="Gomez-Simmonds A."/>
            <person name="Annavajhala M.K."/>
            <person name="Uhlemann A.-C."/>
        </authorList>
    </citation>
    <scope>NUCLEOTIDE SEQUENCE</scope>
    <source>
        <strain evidence="9">KP1826</strain>
        <strain evidence="6">KP1827</strain>
        <strain evidence="10">KP1828</strain>
        <strain evidence="2">NK1590</strain>
        <strain evidence="4">NK1593</strain>
        <strain evidence="7">NK1594</strain>
        <strain evidence="3">NK1596</strain>
        <strain evidence="1">NK1597</strain>
        <strain evidence="8">NK1607</strain>
        <strain evidence="5">NK1677</strain>
    </source>
</reference>
<evidence type="ECO:0000313" key="5">
    <source>
        <dbReference type="EMBL" id="MBD3709087.1"/>
    </source>
</evidence>
<dbReference type="EMBL" id="JACXSV010000009">
    <property type="protein sequence ID" value="MBD3723041.1"/>
    <property type="molecule type" value="Genomic_DNA"/>
</dbReference>
<dbReference type="Proteomes" id="UP000657739">
    <property type="component" value="Unassembled WGS sequence"/>
</dbReference>
<dbReference type="Proteomes" id="UP000609027">
    <property type="component" value="Unassembled WGS sequence"/>
</dbReference>
<dbReference type="Proteomes" id="UP000598328">
    <property type="component" value="Unassembled WGS sequence"/>
</dbReference>
<dbReference type="Proteomes" id="UP000639195">
    <property type="component" value="Unassembled WGS sequence"/>
</dbReference>
<dbReference type="Proteomes" id="UP000652007">
    <property type="component" value="Unassembled WGS sequence"/>
</dbReference>
<dbReference type="EMBL" id="JACXTF010000001">
    <property type="protein sequence ID" value="MBD3720172.1"/>
    <property type="molecule type" value="Genomic_DNA"/>
</dbReference>
<dbReference type="Proteomes" id="UP000623974">
    <property type="component" value="Unassembled WGS sequence"/>
</dbReference>
<dbReference type="EMBL" id="JACXTD010000001">
    <property type="protein sequence ID" value="MBD3701790.1"/>
    <property type="molecule type" value="Genomic_DNA"/>
</dbReference>
<dbReference type="Proteomes" id="UP000655796">
    <property type="component" value="Unassembled WGS sequence"/>
</dbReference>
<evidence type="ECO:0000313" key="6">
    <source>
        <dbReference type="EMBL" id="MBD3716661.1"/>
    </source>
</evidence>
<dbReference type="Proteomes" id="UP000622731">
    <property type="component" value="Unassembled WGS sequence"/>
</dbReference>
<dbReference type="Proteomes" id="UP000616340">
    <property type="component" value="Unassembled WGS sequence"/>
</dbReference>
<dbReference type="EMBL" id="JACXTE010000001">
    <property type="protein sequence ID" value="MBD3708319.1"/>
    <property type="molecule type" value="Genomic_DNA"/>
</dbReference>
<dbReference type="EMBL" id="JACXTN010000001">
    <property type="protein sequence ID" value="MBD3709087.1"/>
    <property type="molecule type" value="Genomic_DNA"/>
</dbReference>
<dbReference type="EMBL" id="JACXTI010000002">
    <property type="protein sequence ID" value="MBD3701186.1"/>
    <property type="molecule type" value="Genomic_DNA"/>
</dbReference>
<dbReference type="EMBL" id="JACXSX010000001">
    <property type="protein sequence ID" value="MBD3743956.1"/>
    <property type="molecule type" value="Genomic_DNA"/>
</dbReference>
<organism evidence="2 11">
    <name type="scientific">Klebsiella pneumoniae</name>
    <dbReference type="NCBI Taxonomy" id="573"/>
    <lineage>
        <taxon>Bacteria</taxon>
        <taxon>Pseudomonadati</taxon>
        <taxon>Pseudomonadota</taxon>
        <taxon>Gammaproteobacteria</taxon>
        <taxon>Enterobacterales</taxon>
        <taxon>Enterobacteriaceae</taxon>
        <taxon>Klebsiella/Raoultella group</taxon>
        <taxon>Klebsiella</taxon>
        <taxon>Klebsiella pneumoniae complex</taxon>
    </lineage>
</organism>
<evidence type="ECO:0000313" key="8">
    <source>
        <dbReference type="EMBL" id="MBD3720761.1"/>
    </source>
</evidence>
<evidence type="ECO:0000313" key="10">
    <source>
        <dbReference type="EMBL" id="MBD3743956.1"/>
    </source>
</evidence>
<dbReference type="EMBL" id="JACXSW010000013">
    <property type="protein sequence ID" value="MBD3716661.1"/>
    <property type="molecule type" value="Genomic_DNA"/>
</dbReference>
<name>A0A927D994_KLEPN</name>
<evidence type="ECO:0000313" key="3">
    <source>
        <dbReference type="EMBL" id="MBD3704610.1"/>
    </source>
</evidence>
<evidence type="ECO:0000313" key="11">
    <source>
        <dbReference type="Proteomes" id="UP000655796"/>
    </source>
</evidence>
<comment type="caution">
    <text evidence="2">The sequence shown here is derived from an EMBL/GenBank/DDBJ whole genome shotgun (WGS) entry which is preliminary data.</text>
</comment>
<dbReference type="Proteomes" id="UP000631473">
    <property type="component" value="Unassembled WGS sequence"/>
</dbReference>
<dbReference type="EMBL" id="JACXTJ010000001">
    <property type="protein sequence ID" value="MBD3720761.1"/>
    <property type="molecule type" value="Genomic_DNA"/>
</dbReference>
<proteinExistence type="predicted"/>
<evidence type="ECO:0000313" key="2">
    <source>
        <dbReference type="EMBL" id="MBD3701790.1"/>
    </source>
</evidence>